<gene>
    <name evidence="9" type="ORF">DAKH74_020020</name>
</gene>
<comment type="catalytic activity">
    <reaction evidence="6">
        <text>(2R)-3-phosphoglycerate + NAD(+) = 3-phosphooxypyruvate + NADH + H(+)</text>
        <dbReference type="Rhea" id="RHEA:12641"/>
        <dbReference type="ChEBI" id="CHEBI:15378"/>
        <dbReference type="ChEBI" id="CHEBI:18110"/>
        <dbReference type="ChEBI" id="CHEBI:57540"/>
        <dbReference type="ChEBI" id="CHEBI:57945"/>
        <dbReference type="ChEBI" id="CHEBI:58272"/>
        <dbReference type="EC" id="1.1.1.95"/>
    </reaction>
</comment>
<dbReference type="PROSITE" id="PS51671">
    <property type="entry name" value="ACT"/>
    <property type="match status" value="1"/>
</dbReference>
<protein>
    <recommendedName>
        <fullName evidence="3">phosphoglycerate dehydrogenase</fullName>
        <ecNumber evidence="3">1.1.1.95</ecNumber>
    </recommendedName>
</protein>
<dbReference type="InterPro" id="IPR006140">
    <property type="entry name" value="D-isomer_DH_NAD-bd"/>
</dbReference>
<dbReference type="PANTHER" id="PTHR43761:SF1">
    <property type="entry name" value="D-ISOMER SPECIFIC 2-HYDROXYACID DEHYDROGENASE CATALYTIC DOMAIN-CONTAINING PROTEIN-RELATED"/>
    <property type="match status" value="1"/>
</dbReference>
<dbReference type="Gene3D" id="3.30.70.260">
    <property type="match status" value="1"/>
</dbReference>
<dbReference type="Pfam" id="PF02826">
    <property type="entry name" value="2-Hacid_dh_C"/>
    <property type="match status" value="1"/>
</dbReference>
<dbReference type="PROSITE" id="PS00065">
    <property type="entry name" value="D_2_HYDROXYACID_DH_1"/>
    <property type="match status" value="1"/>
</dbReference>
<dbReference type="Gene3D" id="3.40.50.720">
    <property type="entry name" value="NAD(P)-binding Rossmann-like Domain"/>
    <property type="match status" value="2"/>
</dbReference>
<accession>A0AAV5RW37</accession>
<evidence type="ECO:0000259" key="8">
    <source>
        <dbReference type="PROSITE" id="PS51671"/>
    </source>
</evidence>
<dbReference type="InterPro" id="IPR029752">
    <property type="entry name" value="D-isomer_DH_CS1"/>
</dbReference>
<dbReference type="GO" id="GO:0004617">
    <property type="term" value="F:phosphoglycerate dehydrogenase activity"/>
    <property type="evidence" value="ECO:0007669"/>
    <property type="project" value="UniProtKB-EC"/>
</dbReference>
<evidence type="ECO:0000256" key="7">
    <source>
        <dbReference type="RuleBase" id="RU003719"/>
    </source>
</evidence>
<evidence type="ECO:0000256" key="3">
    <source>
        <dbReference type="ARBA" id="ARBA00013143"/>
    </source>
</evidence>
<evidence type="ECO:0000256" key="2">
    <source>
        <dbReference type="ARBA" id="ARBA00005854"/>
    </source>
</evidence>
<dbReference type="AlphaFoldDB" id="A0AAV5RW37"/>
<keyword evidence="4 7" id="KW-0560">Oxidoreductase</keyword>
<reference evidence="9 10" key="1">
    <citation type="journal article" date="2023" name="Elife">
        <title>Identification of key yeast species and microbe-microbe interactions impacting larval growth of Drosophila in the wild.</title>
        <authorList>
            <person name="Mure A."/>
            <person name="Sugiura Y."/>
            <person name="Maeda R."/>
            <person name="Honda K."/>
            <person name="Sakurai N."/>
            <person name="Takahashi Y."/>
            <person name="Watada M."/>
            <person name="Katoh T."/>
            <person name="Gotoh A."/>
            <person name="Gotoh Y."/>
            <person name="Taniguchi I."/>
            <person name="Nakamura K."/>
            <person name="Hayashi T."/>
            <person name="Katayama T."/>
            <person name="Uemura T."/>
            <person name="Hattori Y."/>
        </authorList>
    </citation>
    <scope>NUCLEOTIDE SEQUENCE [LARGE SCALE GENOMIC DNA]</scope>
    <source>
        <strain evidence="9 10">KH-74</strain>
    </source>
</reference>
<dbReference type="CDD" id="cd12176">
    <property type="entry name" value="PGDH_3"/>
    <property type="match status" value="1"/>
</dbReference>
<evidence type="ECO:0000256" key="4">
    <source>
        <dbReference type="ARBA" id="ARBA00023002"/>
    </source>
</evidence>
<evidence type="ECO:0000256" key="5">
    <source>
        <dbReference type="ARBA" id="ARBA00023027"/>
    </source>
</evidence>
<dbReference type="CDD" id="cd04901">
    <property type="entry name" value="ACT_3PGDH"/>
    <property type="match status" value="1"/>
</dbReference>
<organism evidence="9 10">
    <name type="scientific">Maudiozyma humilis</name>
    <name type="common">Sour dough yeast</name>
    <name type="synonym">Kazachstania humilis</name>
    <dbReference type="NCBI Taxonomy" id="51915"/>
    <lineage>
        <taxon>Eukaryota</taxon>
        <taxon>Fungi</taxon>
        <taxon>Dikarya</taxon>
        <taxon>Ascomycota</taxon>
        <taxon>Saccharomycotina</taxon>
        <taxon>Saccharomycetes</taxon>
        <taxon>Saccharomycetales</taxon>
        <taxon>Saccharomycetaceae</taxon>
        <taxon>Maudiozyma</taxon>
    </lineage>
</organism>
<sequence length="466" mass="51702">MSTQIQYIPRMVPEINDYFGTEDMSFSPTESFMNALPRRISVQPLESKTKPFSKGDIKILLLENINHQAVISFREQGYQVESYMDALPESVLLEKIRDVHAIGIRSKTVLSSSVLQHAKNLMVIGCYCIGTNQVDLEYAANMGVAVFNSPFSNSRSVAELALANIISLARQLPDKSLQLRGGNWNNSSRHCYEVRGKTVGIIGYGHIGSQLSILAEAMGMSVIYYDILNIMPIGKAKQVPTLDELLRESDFVTLHVPETPDTKNLISSPQIAAMKKGSYILNTSRGSVLETKAVVDGLKSGKLFGAALDVFPNEPRFNRSNVFNDDLNKWTSELINLPNVILTPHIGGATMEAQSVTGLEVSEAIANFITQGSSLESVNFPEVSLRQTNFDDNALRILFVHRNIPGVLRKVNDILSRHNIEKQYSDSNGDIAYVITDISDVTQSDVHAIYNELDKTSERITVRLIY</sequence>
<dbReference type="InterPro" id="IPR045865">
    <property type="entry name" value="ACT-like_dom_sf"/>
</dbReference>
<dbReference type="PROSITE" id="PS00671">
    <property type="entry name" value="D_2_HYDROXYACID_DH_3"/>
    <property type="match status" value="1"/>
</dbReference>
<comment type="similarity">
    <text evidence="2 7">Belongs to the D-isomer specific 2-hydroxyacid dehydrogenase family.</text>
</comment>
<keyword evidence="5" id="KW-0520">NAD</keyword>
<proteinExistence type="inferred from homology"/>
<dbReference type="NCBIfam" id="NF008759">
    <property type="entry name" value="PRK11790.1"/>
    <property type="match status" value="1"/>
</dbReference>
<dbReference type="GO" id="GO:0051287">
    <property type="term" value="F:NAD binding"/>
    <property type="evidence" value="ECO:0007669"/>
    <property type="project" value="InterPro"/>
</dbReference>
<keyword evidence="10" id="KW-1185">Reference proteome</keyword>
<dbReference type="SUPFAM" id="SSF55021">
    <property type="entry name" value="ACT-like"/>
    <property type="match status" value="1"/>
</dbReference>
<dbReference type="EMBL" id="BTGD01000005">
    <property type="protein sequence ID" value="GMM55386.1"/>
    <property type="molecule type" value="Genomic_DNA"/>
</dbReference>
<dbReference type="EC" id="1.1.1.95" evidence="3"/>
<dbReference type="SUPFAM" id="SSF52283">
    <property type="entry name" value="Formate/glycerate dehydrogenase catalytic domain-like"/>
    <property type="match status" value="1"/>
</dbReference>
<dbReference type="InterPro" id="IPR006139">
    <property type="entry name" value="D-isomer_2_OHA_DH_cat_dom"/>
</dbReference>
<dbReference type="PANTHER" id="PTHR43761">
    <property type="entry name" value="D-ISOMER SPECIFIC 2-HYDROXYACID DEHYDROGENASE FAMILY PROTEIN (AFU_ORTHOLOGUE AFUA_1G13630)"/>
    <property type="match status" value="1"/>
</dbReference>
<comment type="pathway">
    <text evidence="1">Amino-acid biosynthesis; L-serine biosynthesis; L-serine from 3-phospho-D-glycerate: step 1/3.</text>
</comment>
<dbReference type="InterPro" id="IPR002912">
    <property type="entry name" value="ACT_dom"/>
</dbReference>
<comment type="caution">
    <text evidence="9">The sequence shown here is derived from an EMBL/GenBank/DDBJ whole genome shotgun (WGS) entry which is preliminary data.</text>
</comment>
<feature type="domain" description="ACT" evidence="8">
    <location>
        <begin position="396"/>
        <end position="466"/>
    </location>
</feature>
<evidence type="ECO:0000313" key="10">
    <source>
        <dbReference type="Proteomes" id="UP001377567"/>
    </source>
</evidence>
<dbReference type="InterPro" id="IPR036291">
    <property type="entry name" value="NAD(P)-bd_dom_sf"/>
</dbReference>
<evidence type="ECO:0000313" key="9">
    <source>
        <dbReference type="EMBL" id="GMM55386.1"/>
    </source>
</evidence>
<dbReference type="GO" id="GO:0047545">
    <property type="term" value="F:(S)-2-hydroxyglutarate dehydrogenase activity"/>
    <property type="evidence" value="ECO:0007669"/>
    <property type="project" value="UniProtKB-ARBA"/>
</dbReference>
<dbReference type="SUPFAM" id="SSF51735">
    <property type="entry name" value="NAD(P)-binding Rossmann-fold domains"/>
    <property type="match status" value="1"/>
</dbReference>
<evidence type="ECO:0000256" key="1">
    <source>
        <dbReference type="ARBA" id="ARBA00005216"/>
    </source>
</evidence>
<dbReference type="FunFam" id="3.40.50.720:FF:000041">
    <property type="entry name" value="D-3-phosphoglycerate dehydrogenase"/>
    <property type="match status" value="1"/>
</dbReference>
<dbReference type="GO" id="GO:0006564">
    <property type="term" value="P:L-serine biosynthetic process"/>
    <property type="evidence" value="ECO:0007669"/>
    <property type="project" value="UniProtKB-ARBA"/>
</dbReference>
<dbReference type="Pfam" id="PF00389">
    <property type="entry name" value="2-Hacid_dh"/>
    <property type="match status" value="1"/>
</dbReference>
<dbReference type="Proteomes" id="UP001377567">
    <property type="component" value="Unassembled WGS sequence"/>
</dbReference>
<dbReference type="InterPro" id="IPR029753">
    <property type="entry name" value="D-isomer_DH_CS"/>
</dbReference>
<evidence type="ECO:0000256" key="6">
    <source>
        <dbReference type="ARBA" id="ARBA00048731"/>
    </source>
</evidence>
<dbReference type="PROSITE" id="PS00670">
    <property type="entry name" value="D_2_HYDROXYACID_DH_2"/>
    <property type="match status" value="1"/>
</dbReference>
<name>A0AAV5RW37_MAUHU</name>
<dbReference type="InterPro" id="IPR050418">
    <property type="entry name" value="D-iso_2-hydroxyacid_DH_PdxB"/>
</dbReference>